<dbReference type="Gene3D" id="1.10.10.60">
    <property type="entry name" value="Homeodomain-like"/>
    <property type="match status" value="2"/>
</dbReference>
<evidence type="ECO:0000259" key="4">
    <source>
        <dbReference type="PROSITE" id="PS01124"/>
    </source>
</evidence>
<sequence>MSGARPGGLGPWRLQIAQQALHPELPAGTAILAAARACGISRVHFSRMFKASMGMSPRRWHLQRRVLHAQRLLETTSASLTDIASQCGFCDQSHFTRVFRRVCHAPPGMWRKAASERLFPTHLEETA</sequence>
<dbReference type="PROSITE" id="PS01124">
    <property type="entry name" value="HTH_ARAC_FAMILY_2"/>
    <property type="match status" value="1"/>
</dbReference>
<dbReference type="AlphaFoldDB" id="A0A0F3KWQ4"/>
<evidence type="ECO:0000313" key="6">
    <source>
        <dbReference type="Proteomes" id="UP000033651"/>
    </source>
</evidence>
<keyword evidence="3" id="KW-0804">Transcription</keyword>
<dbReference type="SUPFAM" id="SSF46689">
    <property type="entry name" value="Homeodomain-like"/>
    <property type="match status" value="2"/>
</dbReference>
<name>A0A0F3KWQ4_9GAMM</name>
<dbReference type="SMART" id="SM00342">
    <property type="entry name" value="HTH_ARAC"/>
    <property type="match status" value="1"/>
</dbReference>
<dbReference type="GO" id="GO:0003700">
    <property type="term" value="F:DNA-binding transcription factor activity"/>
    <property type="evidence" value="ECO:0007669"/>
    <property type="project" value="InterPro"/>
</dbReference>
<comment type="caution">
    <text evidence="5">The sequence shown here is derived from an EMBL/GenBank/DDBJ whole genome shotgun (WGS) entry which is preliminary data.</text>
</comment>
<keyword evidence="2" id="KW-0238">DNA-binding</keyword>
<dbReference type="PANTHER" id="PTHR46796">
    <property type="entry name" value="HTH-TYPE TRANSCRIPTIONAL ACTIVATOR RHAS-RELATED"/>
    <property type="match status" value="1"/>
</dbReference>
<dbReference type="InterPro" id="IPR018060">
    <property type="entry name" value="HTH_AraC"/>
</dbReference>
<dbReference type="InterPro" id="IPR050204">
    <property type="entry name" value="AraC_XylS_family_regulators"/>
</dbReference>
<dbReference type="Pfam" id="PF12833">
    <property type="entry name" value="HTH_18"/>
    <property type="match status" value="1"/>
</dbReference>
<organism evidence="5 6">
    <name type="scientific">Luteibacter yeojuensis</name>
    <dbReference type="NCBI Taxonomy" id="345309"/>
    <lineage>
        <taxon>Bacteria</taxon>
        <taxon>Pseudomonadati</taxon>
        <taxon>Pseudomonadota</taxon>
        <taxon>Gammaproteobacteria</taxon>
        <taxon>Lysobacterales</taxon>
        <taxon>Rhodanobacteraceae</taxon>
        <taxon>Luteibacter</taxon>
    </lineage>
</organism>
<dbReference type="PATRIC" id="fig|345309.4.peg.560"/>
<evidence type="ECO:0000256" key="3">
    <source>
        <dbReference type="ARBA" id="ARBA00023163"/>
    </source>
</evidence>
<dbReference type="PANTHER" id="PTHR46796:SF14">
    <property type="entry name" value="TRANSCRIPTIONAL REGULATORY PROTEIN"/>
    <property type="match status" value="1"/>
</dbReference>
<protein>
    <recommendedName>
        <fullName evidence="4">HTH araC/xylS-type domain-containing protein</fullName>
    </recommendedName>
</protein>
<evidence type="ECO:0000256" key="2">
    <source>
        <dbReference type="ARBA" id="ARBA00023125"/>
    </source>
</evidence>
<keyword evidence="1" id="KW-0805">Transcription regulation</keyword>
<accession>A0A0F3KWQ4</accession>
<gene>
    <name evidence="5" type="ORF">VI08_06785</name>
</gene>
<dbReference type="EMBL" id="JZRB01000014">
    <property type="protein sequence ID" value="KJV35700.1"/>
    <property type="molecule type" value="Genomic_DNA"/>
</dbReference>
<evidence type="ECO:0000313" key="5">
    <source>
        <dbReference type="EMBL" id="KJV35700.1"/>
    </source>
</evidence>
<dbReference type="GO" id="GO:0043565">
    <property type="term" value="F:sequence-specific DNA binding"/>
    <property type="evidence" value="ECO:0007669"/>
    <property type="project" value="InterPro"/>
</dbReference>
<proteinExistence type="predicted"/>
<reference evidence="5 6" key="1">
    <citation type="submission" date="2015-03" db="EMBL/GenBank/DDBJ databases">
        <title>Draft genome sequence of Luteibacter yeojuensis strain SU11.</title>
        <authorList>
            <person name="Sulaiman J."/>
            <person name="Priya K."/>
            <person name="Chan K.-G."/>
        </authorList>
    </citation>
    <scope>NUCLEOTIDE SEQUENCE [LARGE SCALE GENOMIC DNA]</scope>
    <source>
        <strain evidence="5 6">SU11</strain>
    </source>
</reference>
<dbReference type="Proteomes" id="UP000033651">
    <property type="component" value="Unassembled WGS sequence"/>
</dbReference>
<evidence type="ECO:0000256" key="1">
    <source>
        <dbReference type="ARBA" id="ARBA00023015"/>
    </source>
</evidence>
<keyword evidence="6" id="KW-1185">Reference proteome</keyword>
<feature type="domain" description="HTH araC/xylS-type" evidence="4">
    <location>
        <begin position="15"/>
        <end position="113"/>
    </location>
</feature>
<dbReference type="InterPro" id="IPR009057">
    <property type="entry name" value="Homeodomain-like_sf"/>
</dbReference>